<reference evidence="5 6" key="1">
    <citation type="submission" date="2023-05" db="EMBL/GenBank/DDBJ databases">
        <title>Lithophilousrod everest ZFBP1038 complete genpme.</title>
        <authorList>
            <person name="Tian M."/>
        </authorList>
    </citation>
    <scope>NUCLEOTIDE SEQUENCE [LARGE SCALE GENOMIC DNA]</scope>
    <source>
        <strain evidence="5 6">ZFBP1038</strain>
    </source>
</reference>
<dbReference type="InterPro" id="IPR001547">
    <property type="entry name" value="Glyco_hydro_5"/>
</dbReference>
<dbReference type="InterPro" id="IPR051923">
    <property type="entry name" value="Glycosyl_Hydrolase_39"/>
</dbReference>
<dbReference type="Proteomes" id="UP001209083">
    <property type="component" value="Chromosome"/>
</dbReference>
<protein>
    <submittedName>
        <fullName evidence="5">Cellulase family glycosylhydrolase</fullName>
    </submittedName>
</protein>
<dbReference type="Pfam" id="PF00150">
    <property type="entry name" value="Cellulase"/>
    <property type="match status" value="1"/>
</dbReference>
<organism evidence="5 6">
    <name type="scientific">Saxibacter everestensis</name>
    <dbReference type="NCBI Taxonomy" id="2909229"/>
    <lineage>
        <taxon>Bacteria</taxon>
        <taxon>Bacillati</taxon>
        <taxon>Actinomycetota</taxon>
        <taxon>Actinomycetes</taxon>
        <taxon>Micrococcales</taxon>
        <taxon>Brevibacteriaceae</taxon>
        <taxon>Saxibacter</taxon>
    </lineage>
</organism>
<keyword evidence="1 3" id="KW-0378">Hydrolase</keyword>
<evidence type="ECO:0000256" key="3">
    <source>
        <dbReference type="RuleBase" id="RU361153"/>
    </source>
</evidence>
<comment type="similarity">
    <text evidence="3">Belongs to the glycosyl hydrolase 5 (cellulase A) family.</text>
</comment>
<accession>A0ABY8QS11</accession>
<feature type="domain" description="Glycoside hydrolase family 5" evidence="4">
    <location>
        <begin position="114"/>
        <end position="336"/>
    </location>
</feature>
<proteinExistence type="inferred from homology"/>
<name>A0ABY8QS11_9MICO</name>
<dbReference type="SUPFAM" id="SSF51445">
    <property type="entry name" value="(Trans)glycosidases"/>
    <property type="match status" value="1"/>
</dbReference>
<dbReference type="RefSeq" id="WP_349638508.1">
    <property type="nucleotide sequence ID" value="NZ_CP090958.1"/>
</dbReference>
<evidence type="ECO:0000256" key="2">
    <source>
        <dbReference type="ARBA" id="ARBA00023295"/>
    </source>
</evidence>
<dbReference type="PANTHER" id="PTHR12631:SF10">
    <property type="entry name" value="BETA-XYLOSIDASE-LIKE PROTEIN-RELATED"/>
    <property type="match status" value="1"/>
</dbReference>
<dbReference type="EMBL" id="CP090958">
    <property type="protein sequence ID" value="WGW11718.1"/>
    <property type="molecule type" value="Genomic_DNA"/>
</dbReference>
<evidence type="ECO:0000313" key="6">
    <source>
        <dbReference type="Proteomes" id="UP001209083"/>
    </source>
</evidence>
<evidence type="ECO:0000313" key="5">
    <source>
        <dbReference type="EMBL" id="WGW11718.1"/>
    </source>
</evidence>
<dbReference type="InterPro" id="IPR017853">
    <property type="entry name" value="GH"/>
</dbReference>
<gene>
    <name evidence="5" type="ORF">LWF01_16730</name>
</gene>
<keyword evidence="6" id="KW-1185">Reference proteome</keyword>
<dbReference type="Gene3D" id="3.20.20.80">
    <property type="entry name" value="Glycosidases"/>
    <property type="match status" value="1"/>
</dbReference>
<evidence type="ECO:0000259" key="4">
    <source>
        <dbReference type="Pfam" id="PF00150"/>
    </source>
</evidence>
<keyword evidence="2 3" id="KW-0326">Glycosidase</keyword>
<dbReference type="PANTHER" id="PTHR12631">
    <property type="entry name" value="ALPHA-L-IDURONIDASE"/>
    <property type="match status" value="1"/>
</dbReference>
<sequence>MTKHLNPRPPRQRRRLLPAVLGRDRSRRIRNLVAGLAVVGAIVLTGSASIVRAPGQPPEQASSASPAVNDALPPLDSGIGFGFTGSLDSRPGAADDIESFKRDVDALVEHGQQWIRFGIIGWQVARVSGDDGHLVWDESRLKVFDEAIAYARQKGLRVFLTTADGQNAAGTAEAYRTSMREYWTTLARRYAPRVSVWQLYNEVDGSHFRTDQQLKSMTPEYLAQLKAMLQIGRTAIKEASPETLVTTNTSGWPVDDAMEADWNTFFDAISATLDVIAVDVYPADDTTDIEGLTSRVERISQRYDKPVIVAEVGLQTCRGCWSEADQGRYVAAAVEALKEAEPMAILIYQWRDGKDPDGLNAFGVIHIDRSPKAGFDRIMAAMRD</sequence>
<evidence type="ECO:0000256" key="1">
    <source>
        <dbReference type="ARBA" id="ARBA00022801"/>
    </source>
</evidence>